<proteinExistence type="predicted"/>
<evidence type="ECO:0000256" key="2">
    <source>
        <dbReference type="ARBA" id="ARBA00023027"/>
    </source>
</evidence>
<dbReference type="Pfam" id="PF01494">
    <property type="entry name" value="FAD_binding_3"/>
    <property type="match status" value="1"/>
</dbReference>
<dbReference type="Proteomes" id="UP000776164">
    <property type="component" value="Unassembled WGS sequence"/>
</dbReference>
<evidence type="ECO:0000259" key="3">
    <source>
        <dbReference type="Pfam" id="PF01494"/>
    </source>
</evidence>
<dbReference type="PRINTS" id="PR00420">
    <property type="entry name" value="RNGMNOXGNASE"/>
</dbReference>
<keyword evidence="4" id="KW-0503">Monooxygenase</keyword>
<organism evidence="4 5">
    <name type="scientific">Subtercola frigoramans</name>
    <dbReference type="NCBI Taxonomy" id="120298"/>
    <lineage>
        <taxon>Bacteria</taxon>
        <taxon>Bacillati</taxon>
        <taxon>Actinomycetota</taxon>
        <taxon>Actinomycetes</taxon>
        <taxon>Micrococcales</taxon>
        <taxon>Microbacteriaceae</taxon>
        <taxon>Subtercola</taxon>
    </lineage>
</organism>
<sequence>MTIRVACVGGGPGGLFFSALLKQYLPDAQVDLFERNQATDVFGFGVVFSDSTLRRIDEADPVLRNGLAEFGEHWDQIAVTLKGETVTFAGNGMAAIHRKTLLGLLQARAAEVGVSTHFGHSIRSLDEFTDYDIVVGADGANSFVRESLDTDLGVEVDVATAKFIWFGTTYLFDGLTFLHRRSEFGNFAVHAYPISDELSTFIVETDAATWKAAGLDEFDVTSPPGVSDQKSMDFLQKLFAEDIDGEKLVANNSRWANFRTRRTGRWHSGTVVLLGDAVHTAHFSVGSGTKMAMEDAVVLARSIADHPDDPAVAFAEYEEIRQPQVAKIQNSARPSLSWWEHFGEYYDSFDPLEFTFHFFSRSIDLERIRQRDPGLASAIEQHWLARHGDVPLRTPLSLANGVSLASRKLSFTDHDGATMLSDEHGTEIPVVTGEGIDGPVPAGSAVVMTAPASEEELAALETPVRSGASIVLVDGPNPVTRVLLSERLRLQQGIPTVLFDDEAGDVVATTLLLAGRADAVASRSNEREPLRVVA</sequence>
<protein>
    <submittedName>
        <fullName evidence="4">Anthraniloyl-CoA monooxygenase</fullName>
        <ecNumber evidence="4">1.14.13.40</ecNumber>
    </submittedName>
</protein>
<gene>
    <name evidence="4" type="ORF">JOE66_003330</name>
</gene>
<dbReference type="GO" id="GO:0018673">
    <property type="term" value="F:anthraniloyl-CoA monooxygenase activity"/>
    <property type="evidence" value="ECO:0007669"/>
    <property type="project" value="UniProtKB-EC"/>
</dbReference>
<dbReference type="RefSeq" id="WP_205111349.1">
    <property type="nucleotide sequence ID" value="NZ_BAAAHT010000001.1"/>
</dbReference>
<reference evidence="4 5" key="1">
    <citation type="submission" date="2021-01" db="EMBL/GenBank/DDBJ databases">
        <title>Sequencing the genomes of 1000 actinobacteria strains.</title>
        <authorList>
            <person name="Klenk H.-P."/>
        </authorList>
    </citation>
    <scope>NUCLEOTIDE SEQUENCE [LARGE SCALE GENOMIC DNA]</scope>
    <source>
        <strain evidence="4 5">DSM 13057</strain>
    </source>
</reference>
<dbReference type="InterPro" id="IPR050631">
    <property type="entry name" value="PheA/TfdB_FAD_monoxygenase"/>
</dbReference>
<dbReference type="EMBL" id="JAFBBU010000001">
    <property type="protein sequence ID" value="MBM7473696.1"/>
    <property type="molecule type" value="Genomic_DNA"/>
</dbReference>
<dbReference type="EC" id="1.14.13.40" evidence="4"/>
<dbReference type="InterPro" id="IPR002938">
    <property type="entry name" value="FAD-bd"/>
</dbReference>
<evidence type="ECO:0000313" key="5">
    <source>
        <dbReference type="Proteomes" id="UP000776164"/>
    </source>
</evidence>
<evidence type="ECO:0000256" key="1">
    <source>
        <dbReference type="ARBA" id="ARBA00023002"/>
    </source>
</evidence>
<accession>A0ABS2L9C3</accession>
<keyword evidence="2" id="KW-0520">NAD</keyword>
<name>A0ABS2L9C3_9MICO</name>
<dbReference type="PANTHER" id="PTHR43476">
    <property type="entry name" value="3-(3-HYDROXY-PHENYL)PROPIONATE/3-HYDROXYCINNAMIC ACID HYDROXYLASE"/>
    <property type="match status" value="1"/>
</dbReference>
<dbReference type="Gene3D" id="3.50.50.60">
    <property type="entry name" value="FAD/NAD(P)-binding domain"/>
    <property type="match status" value="1"/>
</dbReference>
<evidence type="ECO:0000313" key="4">
    <source>
        <dbReference type="EMBL" id="MBM7473696.1"/>
    </source>
</evidence>
<keyword evidence="1 4" id="KW-0560">Oxidoreductase</keyword>
<dbReference type="InterPro" id="IPR036188">
    <property type="entry name" value="FAD/NAD-bd_sf"/>
</dbReference>
<feature type="domain" description="FAD-binding" evidence="3">
    <location>
        <begin position="4"/>
        <end position="327"/>
    </location>
</feature>
<dbReference type="Gene3D" id="3.30.9.20">
    <property type="match status" value="1"/>
</dbReference>
<dbReference type="PANTHER" id="PTHR43476:SF4">
    <property type="entry name" value="BLR0106 PROTEIN"/>
    <property type="match status" value="1"/>
</dbReference>
<dbReference type="SUPFAM" id="SSF51905">
    <property type="entry name" value="FAD/NAD(P)-binding domain"/>
    <property type="match status" value="1"/>
</dbReference>
<keyword evidence="5" id="KW-1185">Reference proteome</keyword>
<comment type="caution">
    <text evidence="4">The sequence shown here is derived from an EMBL/GenBank/DDBJ whole genome shotgun (WGS) entry which is preliminary data.</text>
</comment>